<feature type="non-terminal residue" evidence="1">
    <location>
        <position position="1"/>
    </location>
</feature>
<sequence>SMNCPCRLILSANQRLPLMTGMLLSQPISQQWVCRPVRFQADLLEKRAEKRSGCARENSMLPK</sequence>
<protein>
    <submittedName>
        <fullName evidence="1">Uncharacterized protein</fullName>
    </submittedName>
</protein>
<name>A0A1A8IKX3_NOTKU</name>
<accession>A0A1A8IKX3</accession>
<reference evidence="1" key="1">
    <citation type="submission" date="2016-05" db="EMBL/GenBank/DDBJ databases">
        <authorList>
            <person name="Lavstsen T."/>
            <person name="Jespersen J.S."/>
        </authorList>
    </citation>
    <scope>NUCLEOTIDE SEQUENCE</scope>
    <source>
        <tissue evidence="1">Brain</tissue>
    </source>
</reference>
<feature type="non-terminal residue" evidence="1">
    <location>
        <position position="63"/>
    </location>
</feature>
<reference evidence="1" key="2">
    <citation type="submission" date="2016-06" db="EMBL/GenBank/DDBJ databases">
        <title>The genome of a short-lived fish provides insights into sex chromosome evolution and the genetic control of aging.</title>
        <authorList>
            <person name="Reichwald K."/>
            <person name="Felder M."/>
            <person name="Petzold A."/>
            <person name="Koch P."/>
            <person name="Groth M."/>
            <person name="Platzer M."/>
        </authorList>
    </citation>
    <scope>NUCLEOTIDE SEQUENCE</scope>
    <source>
        <tissue evidence="1">Brain</tissue>
    </source>
</reference>
<dbReference type="EMBL" id="HAED01011502">
    <property type="protein sequence ID" value="SBQ97844.1"/>
    <property type="molecule type" value="Transcribed_RNA"/>
</dbReference>
<proteinExistence type="predicted"/>
<dbReference type="AlphaFoldDB" id="A0A1A8IKX3"/>
<organism evidence="1">
    <name type="scientific">Nothobranchius kuhntae</name>
    <name type="common">Beira killifish</name>
    <dbReference type="NCBI Taxonomy" id="321403"/>
    <lineage>
        <taxon>Eukaryota</taxon>
        <taxon>Metazoa</taxon>
        <taxon>Chordata</taxon>
        <taxon>Craniata</taxon>
        <taxon>Vertebrata</taxon>
        <taxon>Euteleostomi</taxon>
        <taxon>Actinopterygii</taxon>
        <taxon>Neopterygii</taxon>
        <taxon>Teleostei</taxon>
        <taxon>Neoteleostei</taxon>
        <taxon>Acanthomorphata</taxon>
        <taxon>Ovalentaria</taxon>
        <taxon>Atherinomorphae</taxon>
        <taxon>Cyprinodontiformes</taxon>
        <taxon>Nothobranchiidae</taxon>
        <taxon>Nothobranchius</taxon>
    </lineage>
</organism>
<evidence type="ECO:0000313" key="1">
    <source>
        <dbReference type="EMBL" id="SBQ97844.1"/>
    </source>
</evidence>
<gene>
    <name evidence="1" type="primary">Nfu_g_1_013509</name>
</gene>